<evidence type="ECO:0000313" key="1">
    <source>
        <dbReference type="EMBL" id="KAK9149121.1"/>
    </source>
</evidence>
<dbReference type="Proteomes" id="UP001419268">
    <property type="component" value="Unassembled WGS sequence"/>
</dbReference>
<organism evidence="1 2">
    <name type="scientific">Stephania cephalantha</name>
    <dbReference type="NCBI Taxonomy" id="152367"/>
    <lineage>
        <taxon>Eukaryota</taxon>
        <taxon>Viridiplantae</taxon>
        <taxon>Streptophyta</taxon>
        <taxon>Embryophyta</taxon>
        <taxon>Tracheophyta</taxon>
        <taxon>Spermatophyta</taxon>
        <taxon>Magnoliopsida</taxon>
        <taxon>Ranunculales</taxon>
        <taxon>Menispermaceae</taxon>
        <taxon>Menispermoideae</taxon>
        <taxon>Cissampelideae</taxon>
        <taxon>Stephania</taxon>
    </lineage>
</organism>
<accession>A0AAP0KAN9</accession>
<gene>
    <name evidence="1" type="ORF">Scep_007878</name>
</gene>
<dbReference type="EMBL" id="JBBNAG010000003">
    <property type="protein sequence ID" value="KAK9149121.1"/>
    <property type="molecule type" value="Genomic_DNA"/>
</dbReference>
<protein>
    <submittedName>
        <fullName evidence="1">Uncharacterized protein</fullName>
    </submittedName>
</protein>
<keyword evidence="2" id="KW-1185">Reference proteome</keyword>
<dbReference type="AlphaFoldDB" id="A0AAP0KAN9"/>
<evidence type="ECO:0000313" key="2">
    <source>
        <dbReference type="Proteomes" id="UP001419268"/>
    </source>
</evidence>
<name>A0AAP0KAN9_9MAGN</name>
<reference evidence="1 2" key="1">
    <citation type="submission" date="2024-01" db="EMBL/GenBank/DDBJ databases">
        <title>Genome assemblies of Stephania.</title>
        <authorList>
            <person name="Yang L."/>
        </authorList>
    </citation>
    <scope>NUCLEOTIDE SEQUENCE [LARGE SCALE GENOMIC DNA]</scope>
    <source>
        <strain evidence="1">JXDWG</strain>
        <tissue evidence="1">Leaf</tissue>
    </source>
</reference>
<sequence>MCEMRKPDFNHYQVFFFFFWGKESCNHYPVICCLALIEFTFSSLHPALSLSMKASAFVFTSGLGQNNAGIPKSPPSIPLPPIAAVDVGVDVGVEFAESSGSGDPVRELAALMILT</sequence>
<proteinExistence type="predicted"/>
<comment type="caution">
    <text evidence="1">The sequence shown here is derived from an EMBL/GenBank/DDBJ whole genome shotgun (WGS) entry which is preliminary data.</text>
</comment>